<comment type="catalytic activity">
    <reaction evidence="1">
        <text>Exolytic cleavage of the (1-&gt;4)-beta-glycosidic linkage between N-acetylmuramic acid (MurNAc) and N-acetylglucosamine (GlcNAc) residues in peptidoglycan, from either the reducing or the non-reducing ends of the peptidoglycan chains, with concomitant formation of a 1,6-anhydrobond in the MurNAc residue.</text>
        <dbReference type="EC" id="4.2.2.n1"/>
    </reaction>
</comment>
<evidence type="ECO:0000256" key="5">
    <source>
        <dbReference type="ARBA" id="ARBA00030918"/>
    </source>
</evidence>
<dbReference type="Proteomes" id="UP000503183">
    <property type="component" value="Chromosome"/>
</dbReference>
<keyword evidence="3 7" id="KW-0456">Lyase</keyword>
<dbReference type="CDD" id="cd22785">
    <property type="entry name" value="DPBB_MltA-like"/>
    <property type="match status" value="1"/>
</dbReference>
<accession>A0A6G9JTZ0</accession>
<dbReference type="PANTHER" id="PTHR30124">
    <property type="entry name" value="MEMBRANE-BOUND LYTIC MUREIN TRANSGLYCOSYLASE A"/>
    <property type="match status" value="1"/>
</dbReference>
<dbReference type="InterPro" id="IPR005300">
    <property type="entry name" value="MltA_B"/>
</dbReference>
<dbReference type="GO" id="GO:0009254">
    <property type="term" value="P:peptidoglycan turnover"/>
    <property type="evidence" value="ECO:0007669"/>
    <property type="project" value="InterPro"/>
</dbReference>
<keyword evidence="4" id="KW-0961">Cell wall biogenesis/degradation</keyword>
<reference evidence="7 8" key="1">
    <citation type="submission" date="2020-04" db="EMBL/GenBank/DDBJ databases">
        <title>Parallel evolution in the integration of a co-obligate aphid symbiosis.</title>
        <authorList>
            <person name="Monnin D."/>
            <person name="Jackson R."/>
            <person name="Kiers E.T."/>
            <person name="Bunker M."/>
            <person name="Ellers J."/>
            <person name="Henry L.M."/>
        </authorList>
    </citation>
    <scope>NUCLEOTIDE SEQUENCE [LARGE SCALE GENOMIC DNA]</scope>
    <source>
        <strain evidence="7">MCAR-56B</strain>
    </source>
</reference>
<dbReference type="NCBIfam" id="NF008366">
    <property type="entry name" value="PRK11162.1"/>
    <property type="match status" value="1"/>
</dbReference>
<organism evidence="7 8">
    <name type="scientific">Buchnera aphidicola</name>
    <name type="common">Microlophium carnosum</name>
    <dbReference type="NCBI Taxonomy" id="2708354"/>
    <lineage>
        <taxon>Bacteria</taxon>
        <taxon>Pseudomonadati</taxon>
        <taxon>Pseudomonadota</taxon>
        <taxon>Gammaproteobacteria</taxon>
        <taxon>Enterobacterales</taxon>
        <taxon>Erwiniaceae</taxon>
        <taxon>Buchnera</taxon>
    </lineage>
</organism>
<feature type="domain" description="Lytic transglycosylase MltA" evidence="6">
    <location>
        <begin position="125"/>
        <end position="260"/>
    </location>
</feature>
<dbReference type="CDD" id="cd14668">
    <property type="entry name" value="mlta_B"/>
    <property type="match status" value="1"/>
</dbReference>
<dbReference type="InterPro" id="IPR026044">
    <property type="entry name" value="MltA"/>
</dbReference>
<evidence type="ECO:0000256" key="4">
    <source>
        <dbReference type="ARBA" id="ARBA00023316"/>
    </source>
</evidence>
<dbReference type="InterPro" id="IPR036908">
    <property type="entry name" value="RlpA-like_sf"/>
</dbReference>
<dbReference type="SMART" id="SM00925">
    <property type="entry name" value="MltA"/>
    <property type="match status" value="1"/>
</dbReference>
<sequence length="359" mass="41360">MKKMKIITIIFFSLSLLFIKSYASVQINQGQQYEKKLIQNFTKIQKINIDEKIINSQLFLMQIKNIKKYSPSLYLKNESVYKATLNWLKNNANINELNKFGIDLFQMKGTDNYGNVKISGYYTPIIQARKIKTDAFRYPIYSMPDCFNKNAPLPKRKDIYNGALDKKYILAYSNSLIDNFIMEIQGSAFIDYGDNKQLTFFSYAGKNRWPYKAIGQVLINRGDIQKKNMSMQAIKNWFTKHTQEEIQKLLEENQSFVFFKETKKTQVYGASAVPLVSQTSVAADSSIIKKGSVILLKIPLLDKNGIFINKYEMRLVVALDVGGAIKNQHFDIYEGIGKKASILAGFYNHYGYAWILNNK</sequence>
<evidence type="ECO:0000313" key="8">
    <source>
        <dbReference type="Proteomes" id="UP000503183"/>
    </source>
</evidence>
<dbReference type="Pfam" id="PF03562">
    <property type="entry name" value="MltA"/>
    <property type="match status" value="1"/>
</dbReference>
<evidence type="ECO:0000256" key="3">
    <source>
        <dbReference type="ARBA" id="ARBA00023239"/>
    </source>
</evidence>
<dbReference type="GO" id="GO:0004553">
    <property type="term" value="F:hydrolase activity, hydrolyzing O-glycosyl compounds"/>
    <property type="evidence" value="ECO:0007669"/>
    <property type="project" value="InterPro"/>
</dbReference>
<dbReference type="EC" id="4.2.2.n1" evidence="2"/>
<gene>
    <name evidence="7" type="primary">mltA</name>
    <name evidence="7" type="ORF">G4A98_02280</name>
</gene>
<dbReference type="GO" id="GO:0019867">
    <property type="term" value="C:outer membrane"/>
    <property type="evidence" value="ECO:0007669"/>
    <property type="project" value="InterPro"/>
</dbReference>
<evidence type="ECO:0000259" key="6">
    <source>
        <dbReference type="SMART" id="SM00925"/>
    </source>
</evidence>
<dbReference type="EMBL" id="CP048747">
    <property type="protein sequence ID" value="QIQ42176.1"/>
    <property type="molecule type" value="Genomic_DNA"/>
</dbReference>
<dbReference type="Gene3D" id="2.40.40.10">
    <property type="entry name" value="RlpA-like domain"/>
    <property type="match status" value="1"/>
</dbReference>
<protein>
    <recommendedName>
        <fullName evidence="2">peptidoglycan lytic exotransglycosylase</fullName>
        <ecNumber evidence="2">4.2.2.n1</ecNumber>
    </recommendedName>
    <alternativeName>
        <fullName evidence="5">Murein hydrolase A</fullName>
    </alternativeName>
</protein>
<dbReference type="GO" id="GO:0008933">
    <property type="term" value="F:peptidoglycan lytic transglycosylase activity"/>
    <property type="evidence" value="ECO:0007669"/>
    <property type="project" value="TreeGrafter"/>
</dbReference>
<dbReference type="AlphaFoldDB" id="A0A6G9JTZ0"/>
<name>A0A6G9JTZ0_9GAMM</name>
<dbReference type="GO" id="GO:0071555">
    <property type="term" value="P:cell wall organization"/>
    <property type="evidence" value="ECO:0007669"/>
    <property type="project" value="UniProtKB-KW"/>
</dbReference>
<evidence type="ECO:0000256" key="2">
    <source>
        <dbReference type="ARBA" id="ARBA00012587"/>
    </source>
</evidence>
<dbReference type="PANTHER" id="PTHR30124:SF0">
    <property type="entry name" value="MEMBRANE-BOUND LYTIC MUREIN TRANSGLYCOSYLASE A"/>
    <property type="match status" value="1"/>
</dbReference>
<evidence type="ECO:0000313" key="7">
    <source>
        <dbReference type="EMBL" id="QIQ42176.1"/>
    </source>
</evidence>
<evidence type="ECO:0000256" key="1">
    <source>
        <dbReference type="ARBA" id="ARBA00001420"/>
    </source>
</evidence>
<proteinExistence type="predicted"/>
<dbReference type="GO" id="GO:0009253">
    <property type="term" value="P:peptidoglycan catabolic process"/>
    <property type="evidence" value="ECO:0007669"/>
    <property type="project" value="TreeGrafter"/>
</dbReference>
<dbReference type="SUPFAM" id="SSF50685">
    <property type="entry name" value="Barwin-like endoglucanases"/>
    <property type="match status" value="1"/>
</dbReference>
<dbReference type="Gene3D" id="2.40.240.50">
    <property type="entry name" value="Barwin-like endoglucanases"/>
    <property type="match status" value="1"/>
</dbReference>
<dbReference type="InterPro" id="IPR010611">
    <property type="entry name" value="3D_dom"/>
</dbReference>
<dbReference type="Pfam" id="PF06725">
    <property type="entry name" value="3D"/>
    <property type="match status" value="1"/>
</dbReference>